<dbReference type="OrthoDB" id="675438at2759"/>
<accession>A0A835F7E5</accession>
<name>A0A835F7E5_9POAL</name>
<evidence type="ECO:0000313" key="1">
    <source>
        <dbReference type="EMBL" id="KAF8730536.1"/>
    </source>
</evidence>
<evidence type="ECO:0008006" key="3">
    <source>
        <dbReference type="Google" id="ProtNLM"/>
    </source>
</evidence>
<reference evidence="1" key="1">
    <citation type="submission" date="2020-07" db="EMBL/GenBank/DDBJ databases">
        <title>Genome sequence and genetic diversity analysis of an under-domesticated orphan crop, white fonio (Digitaria exilis).</title>
        <authorList>
            <person name="Bennetzen J.L."/>
            <person name="Chen S."/>
            <person name="Ma X."/>
            <person name="Wang X."/>
            <person name="Yssel A.E.J."/>
            <person name="Chaluvadi S.R."/>
            <person name="Johnson M."/>
            <person name="Gangashetty P."/>
            <person name="Hamidou F."/>
            <person name="Sanogo M.D."/>
            <person name="Zwaenepoel A."/>
            <person name="Wallace J."/>
            <person name="Van De Peer Y."/>
            <person name="Van Deynze A."/>
        </authorList>
    </citation>
    <scope>NUCLEOTIDE SEQUENCE</scope>
    <source>
        <tissue evidence="1">Leaves</tissue>
    </source>
</reference>
<evidence type="ECO:0000313" key="2">
    <source>
        <dbReference type="Proteomes" id="UP000636709"/>
    </source>
</evidence>
<dbReference type="EMBL" id="JACEFO010001615">
    <property type="protein sequence ID" value="KAF8730536.1"/>
    <property type="molecule type" value="Genomic_DNA"/>
</dbReference>
<dbReference type="AlphaFoldDB" id="A0A835F7E5"/>
<dbReference type="Proteomes" id="UP000636709">
    <property type="component" value="Unassembled WGS sequence"/>
</dbReference>
<comment type="caution">
    <text evidence="1">The sequence shown here is derived from an EMBL/GenBank/DDBJ whole genome shotgun (WGS) entry which is preliminary data.</text>
</comment>
<gene>
    <name evidence="1" type="ORF">HU200_016952</name>
</gene>
<protein>
    <recommendedName>
        <fullName evidence="3">Reverse transcriptase zinc-binding domain-containing protein</fullName>
    </recommendedName>
</protein>
<keyword evidence="2" id="KW-1185">Reference proteome</keyword>
<sequence length="123" mass="14738">MHLDSYCCIMCVSNEEEDTQHLFFNCTFVDACWTYLNIQWDTSLDFQTMLLRARERFGSVIFREVMIHAMWSIWTLRNSIIFYYGSLSFDWWHRSFTDGLKALTLRVKPNVKDAILHYMSSLL</sequence>
<proteinExistence type="predicted"/>
<organism evidence="1 2">
    <name type="scientific">Digitaria exilis</name>
    <dbReference type="NCBI Taxonomy" id="1010633"/>
    <lineage>
        <taxon>Eukaryota</taxon>
        <taxon>Viridiplantae</taxon>
        <taxon>Streptophyta</taxon>
        <taxon>Embryophyta</taxon>
        <taxon>Tracheophyta</taxon>
        <taxon>Spermatophyta</taxon>
        <taxon>Magnoliopsida</taxon>
        <taxon>Liliopsida</taxon>
        <taxon>Poales</taxon>
        <taxon>Poaceae</taxon>
        <taxon>PACMAD clade</taxon>
        <taxon>Panicoideae</taxon>
        <taxon>Panicodae</taxon>
        <taxon>Paniceae</taxon>
        <taxon>Anthephorinae</taxon>
        <taxon>Digitaria</taxon>
    </lineage>
</organism>